<dbReference type="AlphaFoldDB" id="A0A9K3L7W7"/>
<organism evidence="2 3">
    <name type="scientific">Nitzschia inconspicua</name>
    <dbReference type="NCBI Taxonomy" id="303405"/>
    <lineage>
        <taxon>Eukaryota</taxon>
        <taxon>Sar</taxon>
        <taxon>Stramenopiles</taxon>
        <taxon>Ochrophyta</taxon>
        <taxon>Bacillariophyta</taxon>
        <taxon>Bacillariophyceae</taxon>
        <taxon>Bacillariophycidae</taxon>
        <taxon>Bacillariales</taxon>
        <taxon>Bacillariaceae</taxon>
        <taxon>Nitzschia</taxon>
    </lineage>
</organism>
<dbReference type="EMBL" id="JAGRRH010000015">
    <property type="protein sequence ID" value="KAG7356874.1"/>
    <property type="molecule type" value="Genomic_DNA"/>
</dbReference>
<reference evidence="2" key="2">
    <citation type="submission" date="2021-04" db="EMBL/GenBank/DDBJ databases">
        <authorList>
            <person name="Podell S."/>
        </authorList>
    </citation>
    <scope>NUCLEOTIDE SEQUENCE</scope>
    <source>
        <strain evidence="2">Hildebrandi</strain>
    </source>
</reference>
<comment type="caution">
    <text evidence="2">The sequence shown here is derived from an EMBL/GenBank/DDBJ whole genome shotgun (WGS) entry which is preliminary data.</text>
</comment>
<feature type="compositionally biased region" description="Basic and acidic residues" evidence="1">
    <location>
        <begin position="12"/>
        <end position="30"/>
    </location>
</feature>
<keyword evidence="3" id="KW-1185">Reference proteome</keyword>
<gene>
    <name evidence="2" type="ORF">IV203_001561</name>
</gene>
<name>A0A9K3L7W7_9STRA</name>
<protein>
    <submittedName>
        <fullName evidence="2">Uncharacterized protein</fullName>
    </submittedName>
</protein>
<evidence type="ECO:0000313" key="3">
    <source>
        <dbReference type="Proteomes" id="UP000693970"/>
    </source>
</evidence>
<evidence type="ECO:0000313" key="2">
    <source>
        <dbReference type="EMBL" id="KAG7356874.1"/>
    </source>
</evidence>
<accession>A0A9K3L7W7</accession>
<dbReference type="Proteomes" id="UP000693970">
    <property type="component" value="Unassembled WGS sequence"/>
</dbReference>
<proteinExistence type="predicted"/>
<feature type="region of interest" description="Disordered" evidence="1">
    <location>
        <begin position="1"/>
        <end position="30"/>
    </location>
</feature>
<sequence>MSTAVTPTPGRGGHDCTDHQDDGHLFGEDDRARKKMKISYQDHIRALTAAHSKMEASFKLLGLAFSAKNFQSGRRSETNVEIKRSYVNIPVEKRKAPEDVRQAAVLALAPPPKKSRKSAANPAPLPAESLEGKLSAKKVAPVLKLLGKLVCGVSTLERRCTSYRRDLILPSTGDDGAAMGRRPLISIHNIPDLNGNALVNVGMTEGRDDLENCMNQIVARERKEQWLPPQLSNTKYFSKHTRSKYDALASSLPGVARVKTSTTRTQGVRKQMARGSERNLYANIATVLDFNFIPGKWQNKPEGARALVIGVPMGTLGPLPKALKIPKTVRDFNASNKISAFAPTQDWCKEAASIVHPILKNGKLEYWQSHLEKLDESATLLAGKIQFRLPDFLRGRCPFHLQKYWVWTSFIANFLKEISCLIVLAGLESQALKYATPLESFLNQNLNVFPKMDEDIGAMDGSYLTADTLRQLLIRAGFAEQGFNRRWGEHSRASFLKDVGTRNRPQYQLFPHESVSEDQAPNKRGTFQQLEQRLGLGVRKADRARVVALFKWTEIDEAHLGKLSYGDGRAGTLDFKKYKHICFMFELFFAVALEPSRNITENPVNVGSFL</sequence>
<evidence type="ECO:0000256" key="1">
    <source>
        <dbReference type="SAM" id="MobiDB-lite"/>
    </source>
</evidence>
<dbReference type="OrthoDB" id="57380at2759"/>
<reference evidence="2" key="1">
    <citation type="journal article" date="2021" name="Sci. Rep.">
        <title>Diploid genomic architecture of Nitzschia inconspicua, an elite biomass production diatom.</title>
        <authorList>
            <person name="Oliver A."/>
            <person name="Podell S."/>
            <person name="Pinowska A."/>
            <person name="Traller J.C."/>
            <person name="Smith S.R."/>
            <person name="McClure R."/>
            <person name="Beliaev A."/>
            <person name="Bohutskyi P."/>
            <person name="Hill E.A."/>
            <person name="Rabines A."/>
            <person name="Zheng H."/>
            <person name="Allen L.Z."/>
            <person name="Kuo A."/>
            <person name="Grigoriev I.V."/>
            <person name="Allen A.E."/>
            <person name="Hazlebeck D."/>
            <person name="Allen E.E."/>
        </authorList>
    </citation>
    <scope>NUCLEOTIDE SEQUENCE</scope>
    <source>
        <strain evidence="2">Hildebrandi</strain>
    </source>
</reference>